<dbReference type="Proteomes" id="UP000236319">
    <property type="component" value="Unassembled WGS sequence"/>
</dbReference>
<dbReference type="RefSeq" id="XP_028864933.1">
    <property type="nucleotide sequence ID" value="XM_029009100.1"/>
</dbReference>
<dbReference type="GeneID" id="39872460"/>
<organism evidence="1 2">
    <name type="scientific">Babesia ovata</name>
    <dbReference type="NCBI Taxonomy" id="189622"/>
    <lineage>
        <taxon>Eukaryota</taxon>
        <taxon>Sar</taxon>
        <taxon>Alveolata</taxon>
        <taxon>Apicomplexa</taxon>
        <taxon>Aconoidasida</taxon>
        <taxon>Piroplasmida</taxon>
        <taxon>Babesiidae</taxon>
        <taxon>Babesia</taxon>
    </lineage>
</organism>
<name>A0A2H6K6T1_9APIC</name>
<dbReference type="AlphaFoldDB" id="A0A2H6K6T1"/>
<keyword evidence="2" id="KW-1185">Reference proteome</keyword>
<accession>A0A2H6K6T1</accession>
<gene>
    <name evidence="1" type="ORF">BOVATA_001830</name>
</gene>
<sequence>MDVVEVKPQDALEAVRRRPLERRPVYVHEGVIARLETCERKKDYIRGSGLQYVLHSFNKHCSQLSPDKLLEALRILSENQLFDRRTLYNLYDSIARNILYFTSAQHRKLLKYIGTCLSYTVHGAKLLSADDCAKVISQLDSFLPQSASYSTDDFVENVSNNVESHESAQTVTDDAVIAFDDVVGIGLDTLSIADFDGGPVPLDELNRLNLEIVRKTAALYGKNMLGGTRVVTASDSRAILCSALEIMLKLSSTLDVHSATVQECTRSLADVLRHVNVESLQIWGDAGDAALRDLLRNAHGIADALSIMLLDVFPKIIHAIPLQKSGVSDYVTASMFLKLDLLRSAREVRSTYVSADPTLFHMICDAFHHLSARCAKDCIQMLSLDIQQSVWEMRQLESQLRRLCESLTSQNLNCFSDIISHGQLKRLDNDAASSGPSYPWQGFTLKFAEECVNNIDSMDPSSVSMILCIIADNYGSPPEQAGDELRNLLPECFRKLYANSKSLTTASILDVIERCCTKLGYLHHYAARIMLNTALSRYVTSHADAVLATNLHMLCLRIPYDMATCIRRKSFMRVVSYMDEVCLCENGFRLIDREAHSVEGDGNAVTTRHSPEVATRPVVSPHYNSPGTRFLSDRSAGRTRCVYSSYRKSYGKPKPPSHLGKDNQVMPRQRGASHIHKLWKSIKPDLLRKLLPLIR</sequence>
<dbReference type="OrthoDB" id="365422at2759"/>
<proteinExistence type="predicted"/>
<dbReference type="VEuPathDB" id="PiroplasmaDB:BOVATA_001830"/>
<evidence type="ECO:0000313" key="1">
    <source>
        <dbReference type="EMBL" id="GBE58690.1"/>
    </source>
</evidence>
<reference evidence="1 2" key="1">
    <citation type="journal article" date="2017" name="BMC Genomics">
        <title>Whole-genome assembly of Babesia ovata and comparative genomics between closely related pathogens.</title>
        <authorList>
            <person name="Yamagishi J."/>
            <person name="Asada M."/>
            <person name="Hakimi H."/>
            <person name="Tanaka T.Q."/>
            <person name="Sugimoto C."/>
            <person name="Kawazu S."/>
        </authorList>
    </citation>
    <scope>NUCLEOTIDE SEQUENCE [LARGE SCALE GENOMIC DNA]</scope>
    <source>
        <strain evidence="1 2">Miyake</strain>
    </source>
</reference>
<comment type="caution">
    <text evidence="1">The sequence shown here is derived from an EMBL/GenBank/DDBJ whole genome shotgun (WGS) entry which is preliminary data.</text>
</comment>
<dbReference type="EMBL" id="BDSA01000001">
    <property type="protein sequence ID" value="GBE58690.1"/>
    <property type="molecule type" value="Genomic_DNA"/>
</dbReference>
<protein>
    <submittedName>
        <fullName evidence="1">Non-ribosomal peptide synthetase, putative</fullName>
    </submittedName>
</protein>
<evidence type="ECO:0000313" key="2">
    <source>
        <dbReference type="Proteomes" id="UP000236319"/>
    </source>
</evidence>